<protein>
    <submittedName>
        <fullName evidence="1">Uncharacterized protein</fullName>
    </submittedName>
</protein>
<keyword evidence="2" id="KW-1185">Reference proteome</keyword>
<dbReference type="EMBL" id="AP019308">
    <property type="protein sequence ID" value="BBH24178.1"/>
    <property type="molecule type" value="Genomic_DNA"/>
</dbReference>
<dbReference type="OrthoDB" id="5420347at2"/>
<evidence type="ECO:0000313" key="1">
    <source>
        <dbReference type="EMBL" id="BBH24178.1"/>
    </source>
</evidence>
<proteinExistence type="predicted"/>
<dbReference type="KEGG" id="pbk:Back11_55230"/>
<dbReference type="AlphaFoldDB" id="A0A3G9JJB2"/>
<dbReference type="Proteomes" id="UP000275368">
    <property type="component" value="Chromosome"/>
</dbReference>
<dbReference type="RefSeq" id="WP_125664219.1">
    <property type="nucleotide sequence ID" value="NZ_AP019308.1"/>
</dbReference>
<name>A0A3G9JJB2_9BACL</name>
<gene>
    <name evidence="1" type="ORF">Back11_55230</name>
</gene>
<organism evidence="1 2">
    <name type="scientific">Paenibacillus baekrokdamisoli</name>
    <dbReference type="NCBI Taxonomy" id="1712516"/>
    <lineage>
        <taxon>Bacteria</taxon>
        <taxon>Bacillati</taxon>
        <taxon>Bacillota</taxon>
        <taxon>Bacilli</taxon>
        <taxon>Bacillales</taxon>
        <taxon>Paenibacillaceae</taxon>
        <taxon>Paenibacillus</taxon>
    </lineage>
</organism>
<accession>A0A3G9JJB2</accession>
<reference evidence="1 2" key="1">
    <citation type="submission" date="2018-11" db="EMBL/GenBank/DDBJ databases">
        <title>Complete genome sequence of Paenibacillus baekrokdamisoli strain KCTC 33723.</title>
        <authorList>
            <person name="Kang S.W."/>
            <person name="Lee K.C."/>
            <person name="Kim K.K."/>
            <person name="Kim J.S."/>
            <person name="Kim D.S."/>
            <person name="Ko S.H."/>
            <person name="Yang S.H."/>
            <person name="Lee J.S."/>
        </authorList>
    </citation>
    <scope>NUCLEOTIDE SEQUENCE [LARGE SCALE GENOMIC DNA]</scope>
    <source>
        <strain evidence="1 2">KCTC 33723</strain>
    </source>
</reference>
<sequence>MIAALMDQVVYGKETDCVYGQAAALWTNVPKIVLKRYIADQALSAEIDQHYRQKNMIRSIWYNKDLNVKRFISVTRYFFGHVSNYRRYYFDKEHASLNLQG</sequence>
<evidence type="ECO:0000313" key="2">
    <source>
        <dbReference type="Proteomes" id="UP000275368"/>
    </source>
</evidence>